<feature type="domain" description="Fumarylacetoacetase-like C-terminal" evidence="9">
    <location>
        <begin position="84"/>
        <end position="287"/>
    </location>
</feature>
<evidence type="ECO:0000256" key="5">
    <source>
        <dbReference type="ARBA" id="ARBA00052790"/>
    </source>
</evidence>
<evidence type="ECO:0000259" key="9">
    <source>
        <dbReference type="Pfam" id="PF01557"/>
    </source>
</evidence>
<protein>
    <submittedName>
        <fullName evidence="10">5-carboxymethyl-2-hydroxymuconate isomerase</fullName>
    </submittedName>
</protein>
<comment type="catalytic activity">
    <reaction evidence="4">
        <text>(3E,5R)-5-carboxy-2-oxohept-3-enedioate + H(+) = (4Z)-2-oxohept-4-enedioate + CO2</text>
        <dbReference type="Rhea" id="RHEA:14397"/>
        <dbReference type="ChEBI" id="CHEBI:15378"/>
        <dbReference type="ChEBI" id="CHEBI:16526"/>
        <dbReference type="ChEBI" id="CHEBI:87491"/>
        <dbReference type="ChEBI" id="CHEBI:87507"/>
        <dbReference type="EC" id="4.1.1.68"/>
    </reaction>
</comment>
<dbReference type="EMBL" id="LFQK01000023">
    <property type="protein sequence ID" value="KNH27101.1"/>
    <property type="molecule type" value="Genomic_DNA"/>
</dbReference>
<reference evidence="10 11" key="1">
    <citation type="submission" date="2015-06" db="EMBL/GenBank/DDBJ databases">
        <authorList>
            <person name="Hoefler B.C."/>
            <person name="Straight P.D."/>
        </authorList>
    </citation>
    <scope>NUCLEOTIDE SEQUENCE [LARGE SCALE GENOMIC DNA]</scope>
    <source>
        <strain evidence="10 11">Riq4</strain>
    </source>
</reference>
<dbReference type="InterPro" id="IPR036663">
    <property type="entry name" value="Fumarylacetoacetase_C_sf"/>
</dbReference>
<keyword evidence="10" id="KW-0413">Isomerase</keyword>
<gene>
    <name evidence="10" type="ORF">ACS77_13175</name>
</gene>
<comment type="pathway">
    <text evidence="7">Aromatic compound metabolism; 4-hydroxyphenylacetate degradation; pyruvate and succinate semialdehyde from 4-hydroxyphenylacetate: step 4/7.</text>
</comment>
<sequence>MKLARYTHGSTTHGSITTIGIVVGDHVMPLSALDLAAPETIRGVLAEGPAYIEWLAQRLEGKTGGVALAEVRLEAPIPDPQKYLAIGMNYHDHAEEAARAGIAVPKNQLWFNKQVSCITGPYDPIYKPRVSETMDYEAELGVVIGRRCRYVSVAEAQSVVGGYFVANDVTARDWQFKSPTFTLGKSFDSHGPIGPWITTVDEIADPHALQMNLWVNGEPRQSTSTSGMIYNIWQQIHELSQVMTLEPGDLIATGTCANVGIALGKFLQPGDVVRVEIEGLGHIENTVAVEPLRAAFSETYPAPTHRIR</sequence>
<dbReference type="Proteomes" id="UP000036955">
    <property type="component" value="Unassembled WGS sequence"/>
</dbReference>
<dbReference type="GO" id="GO:0046872">
    <property type="term" value="F:metal ion binding"/>
    <property type="evidence" value="ECO:0007669"/>
    <property type="project" value="UniProtKB-KW"/>
</dbReference>
<organism evidence="10 11">
    <name type="scientific">Pseudomonas syringae</name>
    <dbReference type="NCBI Taxonomy" id="317"/>
    <lineage>
        <taxon>Bacteria</taxon>
        <taxon>Pseudomonadati</taxon>
        <taxon>Pseudomonadota</taxon>
        <taxon>Gammaproteobacteria</taxon>
        <taxon>Pseudomonadales</taxon>
        <taxon>Pseudomonadaceae</taxon>
        <taxon>Pseudomonas</taxon>
    </lineage>
</organism>
<dbReference type="PANTHER" id="PTHR42796">
    <property type="entry name" value="FUMARYLACETOACETATE HYDROLASE DOMAIN-CONTAINING PROTEIN 2A-RELATED"/>
    <property type="match status" value="1"/>
</dbReference>
<dbReference type="InterPro" id="IPR051121">
    <property type="entry name" value="FAH"/>
</dbReference>
<dbReference type="Pfam" id="PF01557">
    <property type="entry name" value="FAA_hydrolase"/>
    <property type="match status" value="1"/>
</dbReference>
<evidence type="ECO:0000256" key="1">
    <source>
        <dbReference type="ARBA" id="ARBA00010211"/>
    </source>
</evidence>
<comment type="caution">
    <text evidence="10">The sequence shown here is derived from an EMBL/GenBank/DDBJ whole genome shotgun (WGS) entry which is preliminary data.</text>
</comment>
<comment type="similarity">
    <text evidence="2">Belongs to the hydratase/decarboxylase family.</text>
</comment>
<dbReference type="GO" id="GO:0019752">
    <property type="term" value="P:carboxylic acid metabolic process"/>
    <property type="evidence" value="ECO:0007669"/>
    <property type="project" value="UniProtKB-ARBA"/>
</dbReference>
<evidence type="ECO:0000313" key="11">
    <source>
        <dbReference type="Proteomes" id="UP000036955"/>
    </source>
</evidence>
<comment type="function">
    <text evidence="6">Decarboxylates OPET (5-oxo-pent-3-ene-1,2,5-tricarboxylic acid) into HHDD (2-hydroxy-hept-2,4-diene-1,7-dioate) and isomerizes it to OHED (2-oxo-hept-3-ene-1,7-dioate).</text>
</comment>
<accession>A0A0L1MFE6</accession>
<evidence type="ECO:0000256" key="3">
    <source>
        <dbReference type="ARBA" id="ARBA00022723"/>
    </source>
</evidence>
<evidence type="ECO:0000256" key="2">
    <source>
        <dbReference type="ARBA" id="ARBA00010715"/>
    </source>
</evidence>
<dbReference type="Gene3D" id="3.90.850.10">
    <property type="entry name" value="Fumarylacetoacetase-like, C-terminal domain"/>
    <property type="match status" value="1"/>
</dbReference>
<dbReference type="GO" id="GO:0018800">
    <property type="term" value="F:5-oxopent-3-ene-1,2,5-tricarboxylate decarboxylase activity"/>
    <property type="evidence" value="ECO:0007669"/>
    <property type="project" value="UniProtKB-EC"/>
</dbReference>
<dbReference type="SUPFAM" id="SSF56529">
    <property type="entry name" value="FAH"/>
    <property type="match status" value="1"/>
</dbReference>
<dbReference type="AlphaFoldDB" id="A0A0L1MFE6"/>
<comment type="similarity">
    <text evidence="1">Belongs to the FAH family.</text>
</comment>
<evidence type="ECO:0000256" key="8">
    <source>
        <dbReference type="ARBA" id="ARBA00060680"/>
    </source>
</evidence>
<evidence type="ECO:0000256" key="7">
    <source>
        <dbReference type="ARBA" id="ARBA00060569"/>
    </source>
</evidence>
<evidence type="ECO:0000313" key="10">
    <source>
        <dbReference type="EMBL" id="KNH27101.1"/>
    </source>
</evidence>
<dbReference type="FunFam" id="3.90.850.10:FF:000002">
    <property type="entry name" value="2-hydroxyhepta-2,4-diene-1,7-dioate isomerase"/>
    <property type="match status" value="1"/>
</dbReference>
<dbReference type="PATRIC" id="fig|317.197.peg.1982"/>
<name>A0A0L1MFE6_PSESX</name>
<evidence type="ECO:0000256" key="6">
    <source>
        <dbReference type="ARBA" id="ARBA00057150"/>
    </source>
</evidence>
<comment type="pathway">
    <text evidence="8">Aromatic compound metabolism; 4-hydroxyphenylacetate degradation; pyruvate and succinate semialdehyde from 4-hydroxyphenylacetate: step 5/7.</text>
</comment>
<comment type="catalytic activity">
    <reaction evidence="5">
        <text>(2E,4Z)-5-hydroxypenta-2,4-diene-1,2,5-tricarboxylate = (3E,5R)-5-carboxy-2-oxohept-3-enedioate</text>
        <dbReference type="Rhea" id="RHEA:18813"/>
        <dbReference type="ChEBI" id="CHEBI:47961"/>
        <dbReference type="ChEBI" id="CHEBI:87491"/>
        <dbReference type="EC" id="5.3.3.10"/>
    </reaction>
</comment>
<dbReference type="InterPro" id="IPR011234">
    <property type="entry name" value="Fumarylacetoacetase-like_C"/>
</dbReference>
<proteinExistence type="inferred from homology"/>
<dbReference type="GO" id="GO:0008704">
    <property type="term" value="F:5-carboxymethyl-2-hydroxymuconate delta-isomerase activity"/>
    <property type="evidence" value="ECO:0007669"/>
    <property type="project" value="UniProtKB-EC"/>
</dbReference>
<evidence type="ECO:0000256" key="4">
    <source>
        <dbReference type="ARBA" id="ARBA00051258"/>
    </source>
</evidence>
<dbReference type="PANTHER" id="PTHR42796:SF4">
    <property type="entry name" value="FUMARYLACETOACETATE HYDROLASE DOMAIN-CONTAINING PROTEIN 2A"/>
    <property type="match status" value="1"/>
</dbReference>
<dbReference type="OrthoDB" id="9805307at2"/>
<keyword evidence="3" id="KW-0479">Metal-binding</keyword>